<dbReference type="Proteomes" id="UP000014760">
    <property type="component" value="Unassembled WGS sequence"/>
</dbReference>
<evidence type="ECO:0000256" key="1">
    <source>
        <dbReference type="SAM" id="MobiDB-lite"/>
    </source>
</evidence>
<proteinExistence type="predicted"/>
<feature type="compositionally biased region" description="Acidic residues" evidence="1">
    <location>
        <begin position="171"/>
        <end position="182"/>
    </location>
</feature>
<dbReference type="EMBL" id="AMQN01002336">
    <property type="status" value="NOT_ANNOTATED_CDS"/>
    <property type="molecule type" value="Genomic_DNA"/>
</dbReference>
<reference evidence="3" key="3">
    <citation type="submission" date="2015-06" db="UniProtKB">
        <authorList>
            <consortium name="EnsemblMetazoa"/>
        </authorList>
    </citation>
    <scope>IDENTIFICATION</scope>
</reference>
<dbReference type="OMA" id="WMCKEDE"/>
<reference evidence="4" key="1">
    <citation type="submission" date="2012-12" db="EMBL/GenBank/DDBJ databases">
        <authorList>
            <person name="Hellsten U."/>
            <person name="Grimwood J."/>
            <person name="Chapman J.A."/>
            <person name="Shapiro H."/>
            <person name="Aerts A."/>
            <person name="Otillar R.P."/>
            <person name="Terry A.Y."/>
            <person name="Boore J.L."/>
            <person name="Simakov O."/>
            <person name="Marletaz F."/>
            <person name="Cho S.-J."/>
            <person name="Edsinger-Gonzales E."/>
            <person name="Havlak P."/>
            <person name="Kuo D.-H."/>
            <person name="Larsson T."/>
            <person name="Lv J."/>
            <person name="Arendt D."/>
            <person name="Savage R."/>
            <person name="Osoegawa K."/>
            <person name="de Jong P."/>
            <person name="Lindberg D.R."/>
            <person name="Seaver E.C."/>
            <person name="Weisblat D.A."/>
            <person name="Putnam N.H."/>
            <person name="Grigoriev I.V."/>
            <person name="Rokhsar D.S."/>
        </authorList>
    </citation>
    <scope>NUCLEOTIDE SEQUENCE</scope>
    <source>
        <strain evidence="4">I ESC-2004</strain>
    </source>
</reference>
<gene>
    <name evidence="2" type="ORF">CAPTEDRAFT_186637</name>
</gene>
<dbReference type="EMBL" id="KB308962">
    <property type="protein sequence ID" value="ELT95918.1"/>
    <property type="molecule type" value="Genomic_DNA"/>
</dbReference>
<dbReference type="AlphaFoldDB" id="R7TPW4"/>
<accession>R7TPW4</accession>
<evidence type="ECO:0000313" key="4">
    <source>
        <dbReference type="Proteomes" id="UP000014760"/>
    </source>
</evidence>
<protein>
    <submittedName>
        <fullName evidence="2 3">Uncharacterized protein</fullName>
    </submittedName>
</protein>
<dbReference type="EnsemblMetazoa" id="CapteT186637">
    <property type="protein sequence ID" value="CapteP186637"/>
    <property type="gene ID" value="CapteG186637"/>
</dbReference>
<dbReference type="OrthoDB" id="10063003at2759"/>
<organism evidence="2">
    <name type="scientific">Capitella teleta</name>
    <name type="common">Polychaete worm</name>
    <dbReference type="NCBI Taxonomy" id="283909"/>
    <lineage>
        <taxon>Eukaryota</taxon>
        <taxon>Metazoa</taxon>
        <taxon>Spiralia</taxon>
        <taxon>Lophotrochozoa</taxon>
        <taxon>Annelida</taxon>
        <taxon>Polychaeta</taxon>
        <taxon>Sedentaria</taxon>
        <taxon>Scolecida</taxon>
        <taxon>Capitellidae</taxon>
        <taxon>Capitella</taxon>
    </lineage>
</organism>
<evidence type="ECO:0000313" key="2">
    <source>
        <dbReference type="EMBL" id="ELT95918.1"/>
    </source>
</evidence>
<evidence type="ECO:0000313" key="3">
    <source>
        <dbReference type="EnsemblMetazoa" id="CapteP186637"/>
    </source>
</evidence>
<dbReference type="HOGENOM" id="CLU_1166799_0_0_1"/>
<feature type="region of interest" description="Disordered" evidence="1">
    <location>
        <begin position="162"/>
        <end position="200"/>
    </location>
</feature>
<keyword evidence="4" id="KW-1185">Reference proteome</keyword>
<reference evidence="2 4" key="2">
    <citation type="journal article" date="2013" name="Nature">
        <title>Insights into bilaterian evolution from three spiralian genomes.</title>
        <authorList>
            <person name="Simakov O."/>
            <person name="Marletaz F."/>
            <person name="Cho S.J."/>
            <person name="Edsinger-Gonzales E."/>
            <person name="Havlak P."/>
            <person name="Hellsten U."/>
            <person name="Kuo D.H."/>
            <person name="Larsson T."/>
            <person name="Lv J."/>
            <person name="Arendt D."/>
            <person name="Savage R."/>
            <person name="Osoegawa K."/>
            <person name="de Jong P."/>
            <person name="Grimwood J."/>
            <person name="Chapman J.A."/>
            <person name="Shapiro H."/>
            <person name="Aerts A."/>
            <person name="Otillar R.P."/>
            <person name="Terry A.Y."/>
            <person name="Boore J.L."/>
            <person name="Grigoriev I.V."/>
            <person name="Lindberg D.R."/>
            <person name="Seaver E.C."/>
            <person name="Weisblat D.A."/>
            <person name="Putnam N.H."/>
            <person name="Rokhsar D.S."/>
        </authorList>
    </citation>
    <scope>NUCLEOTIDE SEQUENCE</scope>
    <source>
        <strain evidence="2 4">I ESC-2004</strain>
    </source>
</reference>
<sequence>MSFKKSEATVSRNREKWQRNLTTFDQSKPTRRHVAIQESSLATFCRMPQKEQIVGRSKFLETEVKSRKQREVELSKGGALLWQNKLNFSMISEQAVCAKIVKVLQLYDKCCRKGKFEPLDELFDITKLSGEWLNAIDKELYHKQVDRKGRVGYSTATEPLESDTKELGVVDTDEPDDSEDYCEASSDERTPTKRQYNKSQTATRLVTCSNLSTKKAVKVCKQLSTEGIDIPPCQFVNS</sequence>
<name>R7TPW4_CAPTE</name>